<keyword evidence="3" id="KW-0732">Signal</keyword>
<name>A0A0N7LZS9_9RHOB</name>
<sequence>MTYKTYEFTAFSEAGLQESGALSGNLGCGSTFTMPQYADVCISVTDNDPYLSGDSCHNENADDHSGQHASIEGPGGEQGNGGQIYAEQYFWVQDQYGNWFLLIEIEQEGGSGDYFTFHQSYGMPSAGAELTVKSACNVNSNWIDYKCLDGGEKPPATGSISGTVWCDVDCDGLQDACVLETKGENLIKNGDFEHNPLYSHQGWGTFGSIEGWYATSGHIEIMEGHHWGINNNYGNAVLELDANYNSTVCQQVHVETAGTYCLTLDYQMRGHDASTNGFEVYVNGVLVETVHPTKEGVFEELELSFDLPAGTARIDLKAIGKSDCIGTVIDNVELRQVIEQPVGEALDINVSDFKATWDSSSKHVAVDICNNSEKTLELAWIDYHGNLVTYATIEPGEAKHQGTYTTHNWVLIDNDSGDIIALLEDPFNGQKVTIGGDSEPVKEGVTVKLIDGDTGAVLDTTTTDENGNYEFDDLPAGNYKIMGVAPNGQEFTLQDVGNDDSIDSDVNGNGMSGMITLGAGDEVDIDLGLKEKKLGEIGGRYFCDENDNDRDDGEPGVAGKTVWLLKDGVQIASTTTDSNGDYCFEDLEEGNYSVVFEADDKPFVGANVGDDEDDSDVVNTDGDGNGVTSDISLAVGESKKNVDAGVEPLGSLSGRYFCDTDGDAQDNNNGDEPGVAGIQVMLLDANGSPTGRTTMTDAQGNYAFLGLIAGTYGVKFTDPDNVTDGKVLIQANVGDDASDSDAIGNATESVIEGIVVVSGADTPDNDAGIEDGNQPPTPADDTAMGCADTVIMADVLTNDSDPDGDTFEITMVDGQDIAEGETITTSEGTNVTLDGGVLKIDGEDAYADLDIGDSDVENISYKITDSAGNSASANLEVTFKGDANSLESLVASLPSTTKYQVAAGNELDPIEDFGYDVLLSESGDARLDGVVFDQAYCLSFEEAVATDGSFLTAPTLMGDILDGKDGSAFLDTQVGLKNGLAAAENLDLINWIINEEFHVNSAGSTDGQFSDWEIQLAIWELTDTLDPQFWGTDSAADFVLGLDPAYGQREDVDYILTEAMNNGEGFCAGDGDIATFIVDPNPPTAENSQPFIMGFKYDDFDCIC</sequence>
<evidence type="ECO:0000256" key="2">
    <source>
        <dbReference type="ARBA" id="ARBA00022525"/>
    </source>
</evidence>
<dbReference type="Pfam" id="PF01847">
    <property type="entry name" value="VHL"/>
    <property type="match status" value="1"/>
</dbReference>
<protein>
    <submittedName>
        <fullName evidence="7">Serine-aspartate repeat-containing protein D</fullName>
    </submittedName>
</protein>
<evidence type="ECO:0000259" key="6">
    <source>
        <dbReference type="Pfam" id="PF17210"/>
    </source>
</evidence>
<dbReference type="InterPro" id="IPR036208">
    <property type="entry name" value="VHL_sf"/>
</dbReference>
<dbReference type="SUPFAM" id="SSF117074">
    <property type="entry name" value="Hypothetical protein PA1324"/>
    <property type="match status" value="2"/>
</dbReference>
<reference evidence="7 8" key="1">
    <citation type="submission" date="2015-09" db="EMBL/GenBank/DDBJ databases">
        <authorList>
            <consortium name="Swine Surveillance"/>
        </authorList>
    </citation>
    <scope>NUCLEOTIDE SEQUENCE [LARGE SCALE GENOMIC DNA]</scope>
    <source>
        <strain evidence="7 8">CECT 7557</strain>
    </source>
</reference>
<dbReference type="Gene3D" id="2.60.120.260">
    <property type="entry name" value="Galactose-binding domain-like"/>
    <property type="match status" value="1"/>
</dbReference>
<dbReference type="GO" id="GO:0005576">
    <property type="term" value="C:extracellular region"/>
    <property type="evidence" value="ECO:0007669"/>
    <property type="project" value="UniProtKB-SubCell"/>
</dbReference>
<dbReference type="STRING" id="928856.SAMN04488049_10890"/>
<keyword evidence="2" id="KW-0964">Secreted</keyword>
<feature type="domain" description="von Hippel-Lindau disease tumour suppressor beta" evidence="5">
    <location>
        <begin position="361"/>
        <end position="419"/>
    </location>
</feature>
<dbReference type="PANTHER" id="PTHR23303">
    <property type="entry name" value="CARBOXYPEPTIDASE REGULATORY REGION-CONTAINING"/>
    <property type="match status" value="1"/>
</dbReference>
<dbReference type="Proteomes" id="UP000052022">
    <property type="component" value="Unassembled WGS sequence"/>
</dbReference>
<evidence type="ECO:0000256" key="4">
    <source>
        <dbReference type="SAM" id="MobiDB-lite"/>
    </source>
</evidence>
<dbReference type="RefSeq" id="WP_058289983.1">
    <property type="nucleotide sequence ID" value="NZ_CYSD01000031.1"/>
</dbReference>
<dbReference type="Gene3D" id="2.60.40.10">
    <property type="entry name" value="Immunoglobulins"/>
    <property type="match status" value="3"/>
</dbReference>
<dbReference type="InterPro" id="IPR051417">
    <property type="entry name" value="SDr/BOS_complex"/>
</dbReference>
<dbReference type="Gene3D" id="2.60.40.780">
    <property type="entry name" value="von Hippel-Lindau disease tumour suppressor, beta domain"/>
    <property type="match status" value="1"/>
</dbReference>
<proteinExistence type="predicted"/>
<dbReference type="AlphaFoldDB" id="A0A0N7LZS9"/>
<dbReference type="InterPro" id="IPR037140">
    <property type="entry name" value="VHL_beta_dom_sf"/>
</dbReference>
<comment type="subcellular location">
    <subcellularLocation>
        <location evidence="1">Secreted</location>
    </subcellularLocation>
</comment>
<dbReference type="InterPro" id="IPR033764">
    <property type="entry name" value="Sdr_B"/>
</dbReference>
<organism evidence="7 8">
    <name type="scientific">Tritonibacter multivorans</name>
    <dbReference type="NCBI Taxonomy" id="928856"/>
    <lineage>
        <taxon>Bacteria</taxon>
        <taxon>Pseudomonadati</taxon>
        <taxon>Pseudomonadota</taxon>
        <taxon>Alphaproteobacteria</taxon>
        <taxon>Rhodobacterales</taxon>
        <taxon>Paracoccaceae</taxon>
        <taxon>Tritonibacter</taxon>
    </lineage>
</organism>
<evidence type="ECO:0000256" key="1">
    <source>
        <dbReference type="ARBA" id="ARBA00004613"/>
    </source>
</evidence>
<dbReference type="SUPFAM" id="SSF49468">
    <property type="entry name" value="VHL"/>
    <property type="match status" value="1"/>
</dbReference>
<dbReference type="InterPro" id="IPR013783">
    <property type="entry name" value="Ig-like_fold"/>
</dbReference>
<dbReference type="EMBL" id="CYSD01000031">
    <property type="protein sequence ID" value="CUH78513.1"/>
    <property type="molecule type" value="Genomic_DNA"/>
</dbReference>
<dbReference type="Pfam" id="PF17963">
    <property type="entry name" value="Big_9"/>
    <property type="match status" value="1"/>
</dbReference>
<dbReference type="Pfam" id="PF17210">
    <property type="entry name" value="SdrD_B"/>
    <property type="match status" value="3"/>
</dbReference>
<feature type="domain" description="SD-repeat containing protein B" evidence="6">
    <location>
        <begin position="442"/>
        <end position="528"/>
    </location>
</feature>
<evidence type="ECO:0000256" key="3">
    <source>
        <dbReference type="ARBA" id="ARBA00022729"/>
    </source>
</evidence>
<keyword evidence="8" id="KW-1185">Reference proteome</keyword>
<gene>
    <name evidence="7" type="primary">sdrD</name>
    <name evidence="7" type="ORF">TRM7557_01919</name>
</gene>
<accession>A0A0N7LZS9</accession>
<evidence type="ECO:0000259" key="5">
    <source>
        <dbReference type="Pfam" id="PF01847"/>
    </source>
</evidence>
<feature type="compositionally biased region" description="Basic and acidic residues" evidence="4">
    <location>
        <begin position="56"/>
        <end position="66"/>
    </location>
</feature>
<feature type="domain" description="SD-repeat containing protein B" evidence="6">
    <location>
        <begin position="657"/>
        <end position="769"/>
    </location>
</feature>
<feature type="domain" description="SD-repeat containing protein B" evidence="6">
    <location>
        <begin position="536"/>
        <end position="646"/>
    </location>
</feature>
<dbReference type="SUPFAM" id="SSF49478">
    <property type="entry name" value="Cna protein B-type domain"/>
    <property type="match status" value="1"/>
</dbReference>
<dbReference type="InterPro" id="IPR024053">
    <property type="entry name" value="VHL_beta_dom"/>
</dbReference>
<feature type="region of interest" description="Disordered" evidence="4">
    <location>
        <begin position="53"/>
        <end position="78"/>
    </location>
</feature>
<evidence type="ECO:0000313" key="7">
    <source>
        <dbReference type="EMBL" id="CUH78513.1"/>
    </source>
</evidence>
<evidence type="ECO:0000313" key="8">
    <source>
        <dbReference type="Proteomes" id="UP000052022"/>
    </source>
</evidence>
<dbReference type="OrthoDB" id="9773411at2"/>